<dbReference type="EMBL" id="JAAAIL010004107">
    <property type="protein sequence ID" value="KAG0248374.1"/>
    <property type="molecule type" value="Genomic_DNA"/>
</dbReference>
<dbReference type="SUPFAM" id="SSF57756">
    <property type="entry name" value="Retrovirus zinc finger-like domains"/>
    <property type="match status" value="1"/>
</dbReference>
<keyword evidence="1" id="KW-0863">Zinc-finger</keyword>
<evidence type="ECO:0000259" key="2">
    <source>
        <dbReference type="PROSITE" id="PS50158"/>
    </source>
</evidence>
<dbReference type="InterPro" id="IPR001878">
    <property type="entry name" value="Znf_CCHC"/>
</dbReference>
<reference evidence="3" key="1">
    <citation type="journal article" date="2020" name="Fungal Divers.">
        <title>Resolving the Mortierellaceae phylogeny through synthesis of multi-gene phylogenetics and phylogenomics.</title>
        <authorList>
            <person name="Vandepol N."/>
            <person name="Liber J."/>
            <person name="Desiro A."/>
            <person name="Na H."/>
            <person name="Kennedy M."/>
            <person name="Barry K."/>
            <person name="Grigoriev I.V."/>
            <person name="Miller A.N."/>
            <person name="O'Donnell K."/>
            <person name="Stajich J.E."/>
            <person name="Bonito G."/>
        </authorList>
    </citation>
    <scope>NUCLEOTIDE SEQUENCE</scope>
    <source>
        <strain evidence="3">NRRL 28262</strain>
    </source>
</reference>
<name>A0AAD4D029_9FUNG</name>
<gene>
    <name evidence="3" type="ORF">BGZ95_008090</name>
</gene>
<dbReference type="InterPro" id="IPR036875">
    <property type="entry name" value="Znf_CCHC_sf"/>
</dbReference>
<comment type="caution">
    <text evidence="3">The sequence shown here is derived from an EMBL/GenBank/DDBJ whole genome shotgun (WGS) entry which is preliminary data.</text>
</comment>
<sequence>SSHHHNNYNNPNSNNIPFVYKPNTNYKPTGPLPSKLLKPERDFLYNNGGCYKCRKLGHLGPKCRIFPSTPQQFHNIETQQASPSSQPGKANSN</sequence>
<feature type="domain" description="CCHC-type" evidence="2">
    <location>
        <begin position="50"/>
        <end position="64"/>
    </location>
</feature>
<evidence type="ECO:0000313" key="4">
    <source>
        <dbReference type="Proteomes" id="UP001194580"/>
    </source>
</evidence>
<proteinExistence type="predicted"/>
<protein>
    <recommendedName>
        <fullName evidence="2">CCHC-type domain-containing protein</fullName>
    </recommendedName>
</protein>
<keyword evidence="1" id="KW-0479">Metal-binding</keyword>
<dbReference type="GO" id="GO:0008270">
    <property type="term" value="F:zinc ion binding"/>
    <property type="evidence" value="ECO:0007669"/>
    <property type="project" value="UniProtKB-KW"/>
</dbReference>
<keyword evidence="4" id="KW-1185">Reference proteome</keyword>
<dbReference type="Proteomes" id="UP001194580">
    <property type="component" value="Unassembled WGS sequence"/>
</dbReference>
<feature type="non-terminal residue" evidence="3">
    <location>
        <position position="1"/>
    </location>
</feature>
<accession>A0AAD4D029</accession>
<dbReference type="AlphaFoldDB" id="A0AAD4D029"/>
<dbReference type="PROSITE" id="PS50158">
    <property type="entry name" value="ZF_CCHC"/>
    <property type="match status" value="1"/>
</dbReference>
<dbReference type="GO" id="GO:0003676">
    <property type="term" value="F:nucleic acid binding"/>
    <property type="evidence" value="ECO:0007669"/>
    <property type="project" value="InterPro"/>
</dbReference>
<evidence type="ECO:0000313" key="3">
    <source>
        <dbReference type="EMBL" id="KAG0248374.1"/>
    </source>
</evidence>
<keyword evidence="1" id="KW-0862">Zinc</keyword>
<evidence type="ECO:0000256" key="1">
    <source>
        <dbReference type="PROSITE-ProRule" id="PRU00047"/>
    </source>
</evidence>
<organism evidence="3 4">
    <name type="scientific">Linnemannia exigua</name>
    <dbReference type="NCBI Taxonomy" id="604196"/>
    <lineage>
        <taxon>Eukaryota</taxon>
        <taxon>Fungi</taxon>
        <taxon>Fungi incertae sedis</taxon>
        <taxon>Mucoromycota</taxon>
        <taxon>Mortierellomycotina</taxon>
        <taxon>Mortierellomycetes</taxon>
        <taxon>Mortierellales</taxon>
        <taxon>Mortierellaceae</taxon>
        <taxon>Linnemannia</taxon>
    </lineage>
</organism>